<feature type="transmembrane region" description="Helical" evidence="1">
    <location>
        <begin position="6"/>
        <end position="35"/>
    </location>
</feature>
<organism evidence="2">
    <name type="scientific">marine sediment metagenome</name>
    <dbReference type="NCBI Taxonomy" id="412755"/>
    <lineage>
        <taxon>unclassified sequences</taxon>
        <taxon>metagenomes</taxon>
        <taxon>ecological metagenomes</taxon>
    </lineage>
</organism>
<evidence type="ECO:0000256" key="1">
    <source>
        <dbReference type="SAM" id="Phobius"/>
    </source>
</evidence>
<dbReference type="EMBL" id="BARW01030265">
    <property type="protein sequence ID" value="GAJ04207.1"/>
    <property type="molecule type" value="Genomic_DNA"/>
</dbReference>
<sequence>MENQTILFTFGLTLFAGISTGVGSALAFFGGIAIVDKMVPPFENLHEMHMIEQMDGAFISNDLIKI</sequence>
<proteinExistence type="predicted"/>
<protein>
    <submittedName>
        <fullName evidence="2">Uncharacterized protein</fullName>
    </submittedName>
</protein>
<comment type="caution">
    <text evidence="2">The sequence shown here is derived from an EMBL/GenBank/DDBJ whole genome shotgun (WGS) entry which is preliminary data.</text>
</comment>
<accession>X1UKS3</accession>
<keyword evidence="1" id="KW-1133">Transmembrane helix</keyword>
<gene>
    <name evidence="2" type="ORF">S12H4_48426</name>
</gene>
<keyword evidence="1" id="KW-0812">Transmembrane</keyword>
<reference evidence="2" key="1">
    <citation type="journal article" date="2014" name="Front. Microbiol.">
        <title>High frequency of phylogenetically diverse reductive dehalogenase-homologous genes in deep subseafloor sedimentary metagenomes.</title>
        <authorList>
            <person name="Kawai M."/>
            <person name="Futagami T."/>
            <person name="Toyoda A."/>
            <person name="Takaki Y."/>
            <person name="Nishi S."/>
            <person name="Hori S."/>
            <person name="Arai W."/>
            <person name="Tsubouchi T."/>
            <person name="Morono Y."/>
            <person name="Uchiyama I."/>
            <person name="Ito T."/>
            <person name="Fujiyama A."/>
            <person name="Inagaki F."/>
            <person name="Takami H."/>
        </authorList>
    </citation>
    <scope>NUCLEOTIDE SEQUENCE</scope>
    <source>
        <strain evidence="2">Expedition CK06-06</strain>
    </source>
</reference>
<evidence type="ECO:0000313" key="2">
    <source>
        <dbReference type="EMBL" id="GAJ04207.1"/>
    </source>
</evidence>
<name>X1UKS3_9ZZZZ</name>
<keyword evidence="1" id="KW-0472">Membrane</keyword>
<dbReference type="AlphaFoldDB" id="X1UKS3"/>